<evidence type="ECO:0000256" key="1">
    <source>
        <dbReference type="SAM" id="SignalP"/>
    </source>
</evidence>
<organism evidence="3 4">
    <name type="scientific">Arenimonas metalli CF5-1</name>
    <dbReference type="NCBI Taxonomy" id="1384056"/>
    <lineage>
        <taxon>Bacteria</taxon>
        <taxon>Pseudomonadati</taxon>
        <taxon>Pseudomonadota</taxon>
        <taxon>Gammaproteobacteria</taxon>
        <taxon>Lysobacterales</taxon>
        <taxon>Lysobacteraceae</taxon>
        <taxon>Arenimonas</taxon>
    </lineage>
</organism>
<feature type="signal peptide" evidence="1">
    <location>
        <begin position="1"/>
        <end position="36"/>
    </location>
</feature>
<dbReference type="PANTHER" id="PTHR46825:SF9">
    <property type="entry name" value="BETA-LACTAMASE-RELATED DOMAIN-CONTAINING PROTEIN"/>
    <property type="match status" value="1"/>
</dbReference>
<dbReference type="InterPro" id="IPR001466">
    <property type="entry name" value="Beta-lactam-related"/>
</dbReference>
<feature type="domain" description="Beta-lactamase-related" evidence="2">
    <location>
        <begin position="160"/>
        <end position="468"/>
    </location>
</feature>
<gene>
    <name evidence="3" type="ORF">N787_02975</name>
</gene>
<keyword evidence="1" id="KW-0732">Signal</keyword>
<protein>
    <recommendedName>
        <fullName evidence="2">Beta-lactamase-related domain-containing protein</fullName>
    </recommendedName>
</protein>
<dbReference type="AlphaFoldDB" id="A0A091B315"/>
<feature type="chain" id="PRO_5001869326" description="Beta-lactamase-related domain-containing protein" evidence="1">
    <location>
        <begin position="37"/>
        <end position="483"/>
    </location>
</feature>
<dbReference type="eggNOG" id="COG1680">
    <property type="taxonomic scope" value="Bacteria"/>
</dbReference>
<dbReference type="PATRIC" id="fig|1384056.3.peg.1714"/>
<dbReference type="InterPro" id="IPR050491">
    <property type="entry name" value="AmpC-like"/>
</dbReference>
<evidence type="ECO:0000259" key="2">
    <source>
        <dbReference type="Pfam" id="PF00144"/>
    </source>
</evidence>
<comment type="caution">
    <text evidence="3">The sequence shown here is derived from an EMBL/GenBank/DDBJ whole genome shotgun (WGS) entry which is preliminary data.</text>
</comment>
<dbReference type="Proteomes" id="UP000029393">
    <property type="component" value="Unassembled WGS sequence"/>
</dbReference>
<proteinExistence type="predicted"/>
<dbReference type="STRING" id="1384056.N787_02975"/>
<dbReference type="Gene3D" id="3.40.710.10">
    <property type="entry name" value="DD-peptidase/beta-lactamase superfamily"/>
    <property type="match status" value="1"/>
</dbReference>
<dbReference type="SUPFAM" id="SSF56601">
    <property type="entry name" value="beta-lactamase/transpeptidase-like"/>
    <property type="match status" value="1"/>
</dbReference>
<accession>A0A091B315</accession>
<sequence>MITQASAGRFTTMIRQPFLALVMVAAMALMPILATAQPPIPDTPAGQVFDQWFTSFNAADAARIAEFQRTYARETPVEDVLQQRAETGGFTLVALESASPDQLSATLQEVELPDSRLRFDLTVEPGAPHRITSLDVEYLPTPRLDEAAAIAAVVARADALAKQDRFSGAVLVARGDKILLEQAWGLADRAQGTPNTVDTRFRLGSMNKIVTAVAVLQLVEAGKLALDTPIGEYLPDYPNPEAAAKVTIRHLLTHRAGVGEIGFGESPEFKTPAEFIARRDAMRTPSDYLAQYAGQALAFEPGSQTEYSSLGFMVLGALVERASGQDYYAYVQQHILDVAGMARTGSLPETTPVEGRAVGYLRQGQAWVPNGDTLPFRGSPAGGGYATVRDLHRFVQALQAGKLLSPAMAAEATRLQSGWQGLGFEVVGEGALASYGHGGMAPGMNAHLRVYPQLDVTIVVLSNFDPPAAGLVYSYLHERMPVP</sequence>
<dbReference type="PANTHER" id="PTHR46825">
    <property type="entry name" value="D-ALANYL-D-ALANINE-CARBOXYPEPTIDASE/ENDOPEPTIDASE AMPH"/>
    <property type="match status" value="1"/>
</dbReference>
<dbReference type="Pfam" id="PF00144">
    <property type="entry name" value="Beta-lactamase"/>
    <property type="match status" value="1"/>
</dbReference>
<evidence type="ECO:0000313" key="3">
    <source>
        <dbReference type="EMBL" id="KFN45927.1"/>
    </source>
</evidence>
<keyword evidence="4" id="KW-1185">Reference proteome</keyword>
<evidence type="ECO:0000313" key="4">
    <source>
        <dbReference type="Proteomes" id="UP000029393"/>
    </source>
</evidence>
<dbReference type="InterPro" id="IPR012338">
    <property type="entry name" value="Beta-lactam/transpept-like"/>
</dbReference>
<reference evidence="3 4" key="1">
    <citation type="submission" date="2013-09" db="EMBL/GenBank/DDBJ databases">
        <title>Genome sequencing of Arenimonas metalli.</title>
        <authorList>
            <person name="Chen F."/>
            <person name="Wang G."/>
        </authorList>
    </citation>
    <scope>NUCLEOTIDE SEQUENCE [LARGE SCALE GENOMIC DNA]</scope>
    <source>
        <strain evidence="3 4">CF5-1</strain>
    </source>
</reference>
<dbReference type="EMBL" id="AVCK01000022">
    <property type="protein sequence ID" value="KFN45927.1"/>
    <property type="molecule type" value="Genomic_DNA"/>
</dbReference>
<name>A0A091B315_9GAMM</name>